<dbReference type="PANTHER" id="PTHR43531:SF14">
    <property type="entry name" value="METHYL-ACCEPTING CHEMOTAXIS PROTEIN I-RELATED"/>
    <property type="match status" value="1"/>
</dbReference>
<keyword evidence="7" id="KW-1185">Reference proteome</keyword>
<dbReference type="GO" id="GO:0006935">
    <property type="term" value="P:chemotaxis"/>
    <property type="evidence" value="ECO:0007669"/>
    <property type="project" value="TreeGrafter"/>
</dbReference>
<dbReference type="EMBL" id="CABPRZ010000029">
    <property type="protein sequence ID" value="VVE54346.1"/>
    <property type="molecule type" value="Genomic_DNA"/>
</dbReference>
<feature type="region of interest" description="Disordered" evidence="4">
    <location>
        <begin position="1"/>
        <end position="29"/>
    </location>
</feature>
<keyword evidence="3" id="KW-0807">Transducer</keyword>
<dbReference type="RefSeq" id="WP_420819672.1">
    <property type="nucleotide sequence ID" value="NZ_CABPRZ010000029.1"/>
</dbReference>
<dbReference type="PROSITE" id="PS50111">
    <property type="entry name" value="CHEMOTAXIS_TRANSDUC_2"/>
    <property type="match status" value="1"/>
</dbReference>
<dbReference type="AlphaFoldDB" id="A0A5E4YZS4"/>
<keyword evidence="1" id="KW-0488">Methylation</keyword>
<accession>A0A5E4YZS4</accession>
<dbReference type="PANTHER" id="PTHR43531">
    <property type="entry name" value="PROTEIN ICFG"/>
    <property type="match status" value="1"/>
</dbReference>
<evidence type="ECO:0000256" key="1">
    <source>
        <dbReference type="ARBA" id="ARBA00022481"/>
    </source>
</evidence>
<name>A0A5E4YZS4_9BURK</name>
<sequence length="147" mass="15453">MGEIAQGNADLSQRTEEQAASLEETASSMQQLTTTVRHNADNAKQATMLATTASEKQRAGIEQVNQAVTQMDQVAQRNAALVEEASVAAESLAQQAQTLRDAVAIFNVAIAPSECRGIAADCTLWSAAGRRSLPAFKAAEEGDAFSA</sequence>
<dbReference type="InterPro" id="IPR004089">
    <property type="entry name" value="MCPsignal_dom"/>
</dbReference>
<evidence type="ECO:0000259" key="5">
    <source>
        <dbReference type="PROSITE" id="PS50111"/>
    </source>
</evidence>
<protein>
    <submittedName>
        <fullName evidence="6">Chemotaxis protein</fullName>
    </submittedName>
</protein>
<dbReference type="GO" id="GO:0004888">
    <property type="term" value="F:transmembrane signaling receptor activity"/>
    <property type="evidence" value="ECO:0007669"/>
    <property type="project" value="TreeGrafter"/>
</dbReference>
<comment type="similarity">
    <text evidence="2">Belongs to the methyl-accepting chemotaxis (MCP) protein family.</text>
</comment>
<dbReference type="InterPro" id="IPR051310">
    <property type="entry name" value="MCP_chemotaxis"/>
</dbReference>
<dbReference type="SUPFAM" id="SSF58104">
    <property type="entry name" value="Methyl-accepting chemotaxis protein (MCP) signaling domain"/>
    <property type="match status" value="1"/>
</dbReference>
<dbReference type="Gene3D" id="1.10.287.950">
    <property type="entry name" value="Methyl-accepting chemotaxis protein"/>
    <property type="match status" value="1"/>
</dbReference>
<evidence type="ECO:0000313" key="7">
    <source>
        <dbReference type="Proteomes" id="UP000414233"/>
    </source>
</evidence>
<reference evidence="6 7" key="1">
    <citation type="submission" date="2019-08" db="EMBL/GenBank/DDBJ databases">
        <authorList>
            <person name="Peeters C."/>
        </authorList>
    </citation>
    <scope>NUCLEOTIDE SEQUENCE [LARGE SCALE GENOMIC DNA]</scope>
    <source>
        <strain evidence="6 7">LMG 30175</strain>
    </source>
</reference>
<gene>
    <name evidence="6" type="ORF">PTE30175_04821</name>
</gene>
<feature type="domain" description="Methyl-accepting transducer" evidence="5">
    <location>
        <begin position="1"/>
        <end position="147"/>
    </location>
</feature>
<evidence type="ECO:0000256" key="2">
    <source>
        <dbReference type="ARBA" id="ARBA00029447"/>
    </source>
</evidence>
<evidence type="ECO:0000256" key="3">
    <source>
        <dbReference type="PROSITE-ProRule" id="PRU00284"/>
    </source>
</evidence>
<dbReference type="Proteomes" id="UP000414233">
    <property type="component" value="Unassembled WGS sequence"/>
</dbReference>
<dbReference type="GO" id="GO:0005886">
    <property type="term" value="C:plasma membrane"/>
    <property type="evidence" value="ECO:0007669"/>
    <property type="project" value="TreeGrafter"/>
</dbReference>
<proteinExistence type="inferred from homology"/>
<organism evidence="6 7">
    <name type="scientific">Pandoraea terrae</name>
    <dbReference type="NCBI Taxonomy" id="1537710"/>
    <lineage>
        <taxon>Bacteria</taxon>
        <taxon>Pseudomonadati</taxon>
        <taxon>Pseudomonadota</taxon>
        <taxon>Betaproteobacteria</taxon>
        <taxon>Burkholderiales</taxon>
        <taxon>Burkholderiaceae</taxon>
        <taxon>Pandoraea</taxon>
    </lineage>
</organism>
<dbReference type="GO" id="GO:0007165">
    <property type="term" value="P:signal transduction"/>
    <property type="evidence" value="ECO:0007669"/>
    <property type="project" value="UniProtKB-KW"/>
</dbReference>
<evidence type="ECO:0000313" key="6">
    <source>
        <dbReference type="EMBL" id="VVE54346.1"/>
    </source>
</evidence>
<evidence type="ECO:0000256" key="4">
    <source>
        <dbReference type="SAM" id="MobiDB-lite"/>
    </source>
</evidence>